<dbReference type="GO" id="GO:0005737">
    <property type="term" value="C:cytoplasm"/>
    <property type="evidence" value="ECO:0007669"/>
    <property type="project" value="UniProtKB-SubCell"/>
</dbReference>
<evidence type="ECO:0000256" key="3">
    <source>
        <dbReference type="ARBA" id="ARBA00022664"/>
    </source>
</evidence>
<organism evidence="13 14">
    <name type="scientific">Sus scrofa</name>
    <name type="common">Pig</name>
    <dbReference type="NCBI Taxonomy" id="9823"/>
    <lineage>
        <taxon>Eukaryota</taxon>
        <taxon>Metazoa</taxon>
        <taxon>Chordata</taxon>
        <taxon>Craniata</taxon>
        <taxon>Vertebrata</taxon>
        <taxon>Euteleostomi</taxon>
        <taxon>Mammalia</taxon>
        <taxon>Eutheria</taxon>
        <taxon>Laurasiatheria</taxon>
        <taxon>Artiodactyla</taxon>
        <taxon>Suina</taxon>
        <taxon>Suidae</taxon>
        <taxon>Sus</taxon>
    </lineage>
</organism>
<comment type="subunit">
    <text evidence="9">Monomer. Part of the core SMN complex that contains SMN1, GEMIN2/SIP1, DDX20/GEMIN3, GEMIN4, GEMIN5, GEMIN6, GEMIN7, GEMIN8 and STRAP/UNRIP. Part of the SMN-Sm complex that contains SMN1, GEMIN2/SIP1, DDX20/GEMIN3, GEMIN4, GEMIN5, GEMIN6, GEMIN7, GEMIN8, STRAP/UNRIP and the Sm proteins SNRPB, SNRPD1, SNRPD2, SNRPD3, SNRPE, SNRPF and SNRPG. Interacts with GEMIN5; the interaction is direct. Interacts (via C-terminus) with SMN1; the interaction is direct. Interacts with SNRPD1; the interaction is direct. Interacts with SNRPD2; the interaction is direct. Interacts (via N-terminus) with SNRPF; the interaction is direct. Interacts (via N-terminus) with SNRPE; the interaction is direct. Interacts (via N-terminus) with SNRPG; the interaction is direct.</text>
</comment>
<dbReference type="Gene3D" id="1.20.58.1070">
    <property type="match status" value="1"/>
</dbReference>
<evidence type="ECO:0000256" key="8">
    <source>
        <dbReference type="ARBA" id="ARBA00047179"/>
    </source>
</evidence>
<dbReference type="GO" id="GO:0000387">
    <property type="term" value="P:spliceosomal snRNP assembly"/>
    <property type="evidence" value="ECO:0007669"/>
    <property type="project" value="InterPro"/>
</dbReference>
<proteinExistence type="inferred from homology"/>
<dbReference type="AlphaFoldDB" id="A0A8D1BBA3"/>
<dbReference type="PANTHER" id="PTHR12794:SF0">
    <property type="entry name" value="GEM-ASSOCIATED PROTEIN 2"/>
    <property type="match status" value="1"/>
</dbReference>
<evidence type="ECO:0000313" key="13">
    <source>
        <dbReference type="Ensembl" id="ENSSSCP00035042221.1"/>
    </source>
</evidence>
<gene>
    <name evidence="13" type="primary">GEMIN2</name>
</gene>
<protein>
    <recommendedName>
        <fullName evidence="8">Gem-associated protein 2</fullName>
    </recommendedName>
    <alternativeName>
        <fullName evidence="10">Component of gems 2</fullName>
    </alternativeName>
    <alternativeName>
        <fullName evidence="11">Survival of motor neuron protein-interacting protein 1</fullName>
    </alternativeName>
</protein>
<keyword evidence="3" id="KW-0507">mRNA processing</keyword>
<dbReference type="Ensembl" id="ENSSSCT00065014169.1">
    <property type="protein sequence ID" value="ENSSSCP00065005772.1"/>
    <property type="gene ID" value="ENSSSCG00065010659.1"/>
</dbReference>
<keyword evidence="5" id="KW-0539">Nucleus</keyword>
<evidence type="ECO:0000256" key="5">
    <source>
        <dbReference type="ARBA" id="ARBA00023242"/>
    </source>
</evidence>
<evidence type="ECO:0000256" key="4">
    <source>
        <dbReference type="ARBA" id="ARBA00023187"/>
    </source>
</evidence>
<reference evidence="13" key="1">
    <citation type="submission" date="2025-05" db="UniProtKB">
        <authorList>
            <consortium name="Ensembl"/>
        </authorList>
    </citation>
    <scope>IDENTIFICATION</scope>
</reference>
<dbReference type="Ensembl" id="ENSSSCT00035099672.1">
    <property type="protein sequence ID" value="ENSSSCP00035042221.1"/>
    <property type="gene ID" value="ENSSSCG00035073526.1"/>
</dbReference>
<name>A0A8D1BBA3_PIG</name>
<feature type="region of interest" description="Disordered" evidence="12">
    <location>
        <begin position="75"/>
        <end position="109"/>
    </location>
</feature>
<sequence>SELAHAQLRPLNPASSHLRAKGARPLVRLRCDLDLAHAPGRTGRIENYGVGTCRGCGGRVDAPAVASGALRLDRRFRSQRTSEDSSGIPEAGPLSGCQPAPEGYSPTLQWQQQQVAQFSTVRQSVNRHRSHWKSQQLDSNVTMPKSEDEEGWKKFCLGERLCAEGVTVGPAASESPGIDYVQIGFPPLLSIVSRMNQATVTSVLEYLSNWFGERDFTPELGRWLYALLACLEKPLLPEAHSLIRQLARRCSEVRLLVVSSYLLFQIKSTHQFM</sequence>
<evidence type="ECO:0000256" key="12">
    <source>
        <dbReference type="SAM" id="MobiDB-lite"/>
    </source>
</evidence>
<accession>A0A8D1BBA3</accession>
<dbReference type="PANTHER" id="PTHR12794">
    <property type="entry name" value="GEMIN2"/>
    <property type="match status" value="1"/>
</dbReference>
<dbReference type="InterPro" id="IPR035426">
    <property type="entry name" value="Gemin2/Brr1"/>
</dbReference>
<keyword evidence="2" id="KW-0963">Cytoplasm</keyword>
<comment type="similarity">
    <text evidence="6">Belongs to the gemin-2 family.</text>
</comment>
<evidence type="ECO:0000256" key="9">
    <source>
        <dbReference type="ARBA" id="ARBA00065445"/>
    </source>
</evidence>
<evidence type="ECO:0000256" key="1">
    <source>
        <dbReference type="ARBA" id="ARBA00004496"/>
    </source>
</evidence>
<evidence type="ECO:0000256" key="10">
    <source>
        <dbReference type="ARBA" id="ARBA00076168"/>
    </source>
</evidence>
<dbReference type="FunFam" id="1.20.58.1070:FF:000001">
    <property type="entry name" value="Gem-associated protein 2"/>
    <property type="match status" value="1"/>
</dbReference>
<evidence type="ECO:0000256" key="6">
    <source>
        <dbReference type="ARBA" id="ARBA00025758"/>
    </source>
</evidence>
<keyword evidence="4" id="KW-0508">mRNA splicing</keyword>
<evidence type="ECO:0000256" key="11">
    <source>
        <dbReference type="ARBA" id="ARBA00076700"/>
    </source>
</evidence>
<evidence type="ECO:0000313" key="14">
    <source>
        <dbReference type="Proteomes" id="UP000694720"/>
    </source>
</evidence>
<evidence type="ECO:0000256" key="7">
    <source>
        <dbReference type="ARBA" id="ARBA00034695"/>
    </source>
</evidence>
<dbReference type="Proteomes" id="UP000694725">
    <property type="component" value="Unplaced"/>
</dbReference>
<dbReference type="Proteomes" id="UP000694720">
    <property type="component" value="Unplaced"/>
</dbReference>
<evidence type="ECO:0000256" key="2">
    <source>
        <dbReference type="ARBA" id="ARBA00022490"/>
    </source>
</evidence>
<dbReference type="Pfam" id="PF04938">
    <property type="entry name" value="SIP1"/>
    <property type="match status" value="1"/>
</dbReference>
<comment type="subcellular location">
    <subcellularLocation>
        <location evidence="1">Cytoplasm</location>
    </subcellularLocation>
    <subcellularLocation>
        <location evidence="7">Nucleus</location>
        <location evidence="7">Gem</location>
    </subcellularLocation>
</comment>
<dbReference type="GO" id="GO:0097504">
    <property type="term" value="C:Gemini of Cajal bodies"/>
    <property type="evidence" value="ECO:0007669"/>
    <property type="project" value="UniProtKB-SubCell"/>
</dbReference>